<dbReference type="Proteomes" id="UP001153636">
    <property type="component" value="Chromosome 2"/>
</dbReference>
<organism evidence="1 2">
    <name type="scientific">Psylliodes chrysocephalus</name>
    <dbReference type="NCBI Taxonomy" id="3402493"/>
    <lineage>
        <taxon>Eukaryota</taxon>
        <taxon>Metazoa</taxon>
        <taxon>Ecdysozoa</taxon>
        <taxon>Arthropoda</taxon>
        <taxon>Hexapoda</taxon>
        <taxon>Insecta</taxon>
        <taxon>Pterygota</taxon>
        <taxon>Neoptera</taxon>
        <taxon>Endopterygota</taxon>
        <taxon>Coleoptera</taxon>
        <taxon>Polyphaga</taxon>
        <taxon>Cucujiformia</taxon>
        <taxon>Chrysomeloidea</taxon>
        <taxon>Chrysomelidae</taxon>
        <taxon>Galerucinae</taxon>
        <taxon>Alticini</taxon>
        <taxon>Psylliodes</taxon>
    </lineage>
</organism>
<accession>A0A9P0CYI2</accession>
<sequence length="107" mass="12482">MLVHCLKIFDKVEYIFPMRGHSYLSNDQDFSLIEKKKRKLGKAEIPDDWDKRILNSRLHSSPFNLVKVNVSQIYDIKAVTDPFSLKNAKPPVKIKAVRMIRIEKNSP</sequence>
<reference evidence="1" key="1">
    <citation type="submission" date="2022-01" db="EMBL/GenBank/DDBJ databases">
        <authorList>
            <person name="King R."/>
        </authorList>
    </citation>
    <scope>NUCLEOTIDE SEQUENCE</scope>
</reference>
<dbReference type="AlphaFoldDB" id="A0A9P0CYI2"/>
<evidence type="ECO:0000313" key="1">
    <source>
        <dbReference type="EMBL" id="CAH1107027.1"/>
    </source>
</evidence>
<protein>
    <submittedName>
        <fullName evidence="1">Uncharacterized protein</fullName>
    </submittedName>
</protein>
<dbReference type="OrthoDB" id="6732374at2759"/>
<evidence type="ECO:0000313" key="2">
    <source>
        <dbReference type="Proteomes" id="UP001153636"/>
    </source>
</evidence>
<dbReference type="EMBL" id="OV651814">
    <property type="protein sequence ID" value="CAH1107027.1"/>
    <property type="molecule type" value="Genomic_DNA"/>
</dbReference>
<proteinExistence type="predicted"/>
<keyword evidence="2" id="KW-1185">Reference proteome</keyword>
<name>A0A9P0CYI2_9CUCU</name>
<gene>
    <name evidence="1" type="ORF">PSYICH_LOCUS6658</name>
</gene>